<proteinExistence type="predicted"/>
<dbReference type="Proteomes" id="UP000632222">
    <property type="component" value="Unassembled WGS sequence"/>
</dbReference>
<reference evidence="3" key="1">
    <citation type="journal article" date="2019" name="Int. J. Syst. Evol. Microbiol.">
        <title>The Global Catalogue of Microorganisms (GCM) 10K type strain sequencing project: providing services to taxonomists for standard genome sequencing and annotation.</title>
        <authorList>
            <consortium name="The Broad Institute Genomics Platform"/>
            <consortium name="The Broad Institute Genome Sequencing Center for Infectious Disease"/>
            <person name="Wu L."/>
            <person name="Ma J."/>
        </authorList>
    </citation>
    <scope>NUCLEOTIDE SEQUENCE [LARGE SCALE GENOMIC DNA]</scope>
    <source>
        <strain evidence="3">JCM 14370</strain>
    </source>
</reference>
<evidence type="ECO:0000259" key="1">
    <source>
        <dbReference type="PROSITE" id="PS50995"/>
    </source>
</evidence>
<dbReference type="InterPro" id="IPR039422">
    <property type="entry name" value="MarR/SlyA-like"/>
</dbReference>
<dbReference type="InterPro" id="IPR036390">
    <property type="entry name" value="WH_DNA-bd_sf"/>
</dbReference>
<dbReference type="PANTHER" id="PTHR33164">
    <property type="entry name" value="TRANSCRIPTIONAL REGULATOR, MARR FAMILY"/>
    <property type="match status" value="1"/>
</dbReference>
<sequence length="132" mass="15280">MGNRLNQRLEQVHNLQLKDLLIAREIHQGARYPSEIAEMLRIPRDMVSRSIERLLQAGTISREIDPHDSRRTILSINPEGEARRKEVQQTIQSTMEPIVGSLTPEELSTLIGFLRKMVEHAYQKEQKEKENA</sequence>
<name>A0ABQ2CWV6_9DEIO</name>
<dbReference type="SUPFAM" id="SSF46785">
    <property type="entry name" value="Winged helix' DNA-binding domain"/>
    <property type="match status" value="1"/>
</dbReference>
<accession>A0ABQ2CWV6</accession>
<dbReference type="PROSITE" id="PS50995">
    <property type="entry name" value="HTH_MARR_2"/>
    <property type="match status" value="1"/>
</dbReference>
<protein>
    <recommendedName>
        <fullName evidence="1">HTH marR-type domain-containing protein</fullName>
    </recommendedName>
</protein>
<dbReference type="InterPro" id="IPR000835">
    <property type="entry name" value="HTH_MarR-typ"/>
</dbReference>
<dbReference type="PRINTS" id="PR00598">
    <property type="entry name" value="HTHMARR"/>
</dbReference>
<dbReference type="SMART" id="SM00347">
    <property type="entry name" value="HTH_MARR"/>
    <property type="match status" value="1"/>
</dbReference>
<dbReference type="PANTHER" id="PTHR33164:SF43">
    <property type="entry name" value="HTH-TYPE TRANSCRIPTIONAL REPRESSOR YETL"/>
    <property type="match status" value="1"/>
</dbReference>
<gene>
    <name evidence="2" type="ORF">GCM10008938_13870</name>
</gene>
<dbReference type="Pfam" id="PF12802">
    <property type="entry name" value="MarR_2"/>
    <property type="match status" value="1"/>
</dbReference>
<dbReference type="InterPro" id="IPR036388">
    <property type="entry name" value="WH-like_DNA-bd_sf"/>
</dbReference>
<comment type="caution">
    <text evidence="2">The sequence shown here is derived from an EMBL/GenBank/DDBJ whole genome shotgun (WGS) entry which is preliminary data.</text>
</comment>
<evidence type="ECO:0000313" key="3">
    <source>
        <dbReference type="Proteomes" id="UP000632222"/>
    </source>
</evidence>
<keyword evidence="3" id="KW-1185">Reference proteome</keyword>
<dbReference type="Gene3D" id="1.10.10.10">
    <property type="entry name" value="Winged helix-like DNA-binding domain superfamily/Winged helix DNA-binding domain"/>
    <property type="match status" value="1"/>
</dbReference>
<dbReference type="EMBL" id="BMOD01000003">
    <property type="protein sequence ID" value="GGJ28991.1"/>
    <property type="molecule type" value="Genomic_DNA"/>
</dbReference>
<evidence type="ECO:0000313" key="2">
    <source>
        <dbReference type="EMBL" id="GGJ28991.1"/>
    </source>
</evidence>
<organism evidence="2 3">
    <name type="scientific">Deinococcus roseus</name>
    <dbReference type="NCBI Taxonomy" id="392414"/>
    <lineage>
        <taxon>Bacteria</taxon>
        <taxon>Thermotogati</taxon>
        <taxon>Deinococcota</taxon>
        <taxon>Deinococci</taxon>
        <taxon>Deinococcales</taxon>
        <taxon>Deinococcaceae</taxon>
        <taxon>Deinococcus</taxon>
    </lineage>
</organism>
<feature type="domain" description="HTH marR-type" evidence="1">
    <location>
        <begin position="1"/>
        <end position="119"/>
    </location>
</feature>